<sequence length="359" mass="40264">MNTSRRNYTEAAVLDPTSLKVQYVAEQVIWALILTANVYLVLVLFSYELREGRKTTDNRTPPNKVKRRRKFGKVAYFFGGNPMCILAAGFSFLRCAALQIELSFGKGSPAVCSAYQYLYTGLNNCNILAVYLMLWARQWLLYKNVAFKHIFTTPLKIFNISVLVGLFVSMAAITGLVYSGLVLKDSPRGCVYVREPAMGSLQFAIIGASFFGTVFIQISLLGLILYPLKRQYGSCWNHSNDVINDEQRQESGRIKIVAKRLSVSAAVCVISDLTIGLGVATVDALLHDRIIVTWLCYNFNMTLSTYAIVCSFKNWRARLLPCGLRKQDKVSARRKDDNLSREGSNNFALNEHQSTALPE</sequence>
<keyword evidence="1" id="KW-0812">Transmembrane</keyword>
<gene>
    <name evidence="2" type="ORF">CVLEPA_LOCUS4156</name>
</gene>
<dbReference type="EMBL" id="CAWYQH010000013">
    <property type="protein sequence ID" value="CAK8674458.1"/>
    <property type="molecule type" value="Genomic_DNA"/>
</dbReference>
<feature type="transmembrane region" description="Helical" evidence="1">
    <location>
        <begin position="28"/>
        <end position="49"/>
    </location>
</feature>
<feature type="transmembrane region" description="Helical" evidence="1">
    <location>
        <begin position="201"/>
        <end position="226"/>
    </location>
</feature>
<comment type="caution">
    <text evidence="2">The sequence shown here is derived from an EMBL/GenBank/DDBJ whole genome shotgun (WGS) entry which is preliminary data.</text>
</comment>
<evidence type="ECO:0000313" key="3">
    <source>
        <dbReference type="Proteomes" id="UP001642483"/>
    </source>
</evidence>
<reference evidence="2 3" key="1">
    <citation type="submission" date="2024-02" db="EMBL/GenBank/DDBJ databases">
        <authorList>
            <person name="Daric V."/>
            <person name="Darras S."/>
        </authorList>
    </citation>
    <scope>NUCLEOTIDE SEQUENCE [LARGE SCALE GENOMIC DNA]</scope>
</reference>
<dbReference type="Proteomes" id="UP001642483">
    <property type="component" value="Unassembled WGS sequence"/>
</dbReference>
<feature type="transmembrane region" description="Helical" evidence="1">
    <location>
        <begin position="114"/>
        <end position="136"/>
    </location>
</feature>
<keyword evidence="1" id="KW-1133">Transmembrane helix</keyword>
<protein>
    <recommendedName>
        <fullName evidence="4">G-protein coupled receptors family 1 profile domain-containing protein</fullName>
    </recommendedName>
</protein>
<feature type="transmembrane region" description="Helical" evidence="1">
    <location>
        <begin position="74"/>
        <end position="94"/>
    </location>
</feature>
<feature type="transmembrane region" description="Helical" evidence="1">
    <location>
        <begin position="291"/>
        <end position="309"/>
    </location>
</feature>
<feature type="transmembrane region" description="Helical" evidence="1">
    <location>
        <begin position="157"/>
        <end position="181"/>
    </location>
</feature>
<keyword evidence="1" id="KW-0472">Membrane</keyword>
<feature type="transmembrane region" description="Helical" evidence="1">
    <location>
        <begin position="261"/>
        <end position="285"/>
    </location>
</feature>
<accession>A0ABP0F6S0</accession>
<proteinExistence type="predicted"/>
<name>A0ABP0F6S0_CLALP</name>
<evidence type="ECO:0008006" key="4">
    <source>
        <dbReference type="Google" id="ProtNLM"/>
    </source>
</evidence>
<keyword evidence="3" id="KW-1185">Reference proteome</keyword>
<evidence type="ECO:0000313" key="2">
    <source>
        <dbReference type="EMBL" id="CAK8674458.1"/>
    </source>
</evidence>
<evidence type="ECO:0000256" key="1">
    <source>
        <dbReference type="SAM" id="Phobius"/>
    </source>
</evidence>
<organism evidence="2 3">
    <name type="scientific">Clavelina lepadiformis</name>
    <name type="common">Light-bulb sea squirt</name>
    <name type="synonym">Ascidia lepadiformis</name>
    <dbReference type="NCBI Taxonomy" id="159417"/>
    <lineage>
        <taxon>Eukaryota</taxon>
        <taxon>Metazoa</taxon>
        <taxon>Chordata</taxon>
        <taxon>Tunicata</taxon>
        <taxon>Ascidiacea</taxon>
        <taxon>Aplousobranchia</taxon>
        <taxon>Clavelinidae</taxon>
        <taxon>Clavelina</taxon>
    </lineage>
</organism>